<feature type="non-terminal residue" evidence="1">
    <location>
        <position position="50"/>
    </location>
</feature>
<dbReference type="InterPro" id="IPR013262">
    <property type="entry name" value="OMP_MIM1/TOM13_mt"/>
</dbReference>
<keyword evidence="2" id="KW-1185">Reference proteome</keyword>
<dbReference type="OrthoDB" id="5529571at2759"/>
<dbReference type="EMBL" id="KV449201">
    <property type="protein sequence ID" value="OAX31882.1"/>
    <property type="molecule type" value="Genomic_DNA"/>
</dbReference>
<dbReference type="AlphaFoldDB" id="A0A1B7MH05"/>
<organism evidence="1 2">
    <name type="scientific">Rhizopogon vinicolor AM-OR11-026</name>
    <dbReference type="NCBI Taxonomy" id="1314800"/>
    <lineage>
        <taxon>Eukaryota</taxon>
        <taxon>Fungi</taxon>
        <taxon>Dikarya</taxon>
        <taxon>Basidiomycota</taxon>
        <taxon>Agaricomycotina</taxon>
        <taxon>Agaricomycetes</taxon>
        <taxon>Agaricomycetidae</taxon>
        <taxon>Boletales</taxon>
        <taxon>Suillineae</taxon>
        <taxon>Rhizopogonaceae</taxon>
        <taxon>Rhizopogon</taxon>
    </lineage>
</organism>
<dbReference type="GO" id="GO:0070096">
    <property type="term" value="P:mitochondrial outer membrane translocase complex assembly"/>
    <property type="evidence" value="ECO:0007669"/>
    <property type="project" value="TreeGrafter"/>
</dbReference>
<proteinExistence type="predicted"/>
<dbReference type="PANTHER" id="PTHR28241">
    <property type="entry name" value="MITOCHONDRIAL IMPORT PROTEIN 1"/>
    <property type="match status" value="1"/>
</dbReference>
<dbReference type="GO" id="GO:0045040">
    <property type="term" value="P:protein insertion into mitochondrial outer membrane"/>
    <property type="evidence" value="ECO:0007669"/>
    <property type="project" value="TreeGrafter"/>
</dbReference>
<accession>A0A1B7MH05</accession>
<protein>
    <submittedName>
        <fullName evidence="1">Uncharacterized protein</fullName>
    </submittedName>
</protein>
<gene>
    <name evidence="1" type="ORF">K503DRAFT_777212</name>
</gene>
<dbReference type="GO" id="GO:0005741">
    <property type="term" value="C:mitochondrial outer membrane"/>
    <property type="evidence" value="ECO:0007669"/>
    <property type="project" value="InterPro"/>
</dbReference>
<dbReference type="Proteomes" id="UP000092154">
    <property type="component" value="Unassembled WGS sequence"/>
</dbReference>
<dbReference type="PANTHER" id="PTHR28241:SF1">
    <property type="entry name" value="MITOCHONDRIAL IMPORT PROTEIN 1"/>
    <property type="match status" value="1"/>
</dbReference>
<dbReference type="STRING" id="1314800.A0A1B7MH05"/>
<evidence type="ECO:0000313" key="1">
    <source>
        <dbReference type="EMBL" id="OAX31882.1"/>
    </source>
</evidence>
<reference evidence="1 2" key="1">
    <citation type="submission" date="2016-06" db="EMBL/GenBank/DDBJ databases">
        <title>Comparative genomics of the ectomycorrhizal sister species Rhizopogon vinicolor and Rhizopogon vesiculosus (Basidiomycota: Boletales) reveals a divergence of the mating type B locus.</title>
        <authorList>
            <consortium name="DOE Joint Genome Institute"/>
            <person name="Mujic A.B."/>
            <person name="Kuo A."/>
            <person name="Tritt A."/>
            <person name="Lipzen A."/>
            <person name="Chen C."/>
            <person name="Johnson J."/>
            <person name="Sharma A."/>
            <person name="Barry K."/>
            <person name="Grigoriev I.V."/>
            <person name="Spatafora J.W."/>
        </authorList>
    </citation>
    <scope>NUCLEOTIDE SEQUENCE [LARGE SCALE GENOMIC DNA]</scope>
    <source>
        <strain evidence="1 2">AM-OR11-026</strain>
    </source>
</reference>
<dbReference type="Pfam" id="PF08219">
    <property type="entry name" value="TOM13"/>
    <property type="match status" value="1"/>
</dbReference>
<dbReference type="InParanoid" id="A0A1B7MH05"/>
<evidence type="ECO:0000313" key="2">
    <source>
        <dbReference type="Proteomes" id="UP000092154"/>
    </source>
</evidence>
<sequence>MSMLLSSLAINLFLPFMNGVTLGFGEIFAKNVLAGWIGWRIQSGRRAPQF</sequence>
<name>A0A1B7MH05_9AGAM</name>